<gene>
    <name evidence="8" type="ORF">RUM43_010856</name>
</gene>
<feature type="domain" description="PET" evidence="7">
    <location>
        <begin position="231"/>
        <end position="337"/>
    </location>
</feature>
<keyword evidence="4 5" id="KW-0440">LIM domain</keyword>
<evidence type="ECO:0000313" key="8">
    <source>
        <dbReference type="EMBL" id="KAK6620564.1"/>
    </source>
</evidence>
<evidence type="ECO:0000259" key="7">
    <source>
        <dbReference type="PROSITE" id="PS51303"/>
    </source>
</evidence>
<keyword evidence="1 5" id="KW-0479">Metal-binding</keyword>
<dbReference type="Gene3D" id="2.10.110.10">
    <property type="entry name" value="Cysteine Rich Protein"/>
    <property type="match status" value="1"/>
</dbReference>
<dbReference type="EMBL" id="JAWJWE010000039">
    <property type="protein sequence ID" value="KAK6620564.1"/>
    <property type="molecule type" value="Genomic_DNA"/>
</dbReference>
<evidence type="ECO:0000259" key="6">
    <source>
        <dbReference type="PROSITE" id="PS50023"/>
    </source>
</evidence>
<dbReference type="PROSITE" id="PS51303">
    <property type="entry name" value="PET"/>
    <property type="match status" value="1"/>
</dbReference>
<dbReference type="InterPro" id="IPR001781">
    <property type="entry name" value="Znf_LIM"/>
</dbReference>
<accession>A0AAN8NRZ4</accession>
<protein>
    <submittedName>
        <fullName evidence="8">Uncharacterized protein</fullName>
    </submittedName>
</protein>
<dbReference type="Pfam" id="PF06297">
    <property type="entry name" value="PET"/>
    <property type="match status" value="1"/>
</dbReference>
<dbReference type="InterPro" id="IPR010442">
    <property type="entry name" value="PET_domain"/>
</dbReference>
<dbReference type="CDD" id="cd09830">
    <property type="entry name" value="PET_LIMPETin_LIM-9"/>
    <property type="match status" value="1"/>
</dbReference>
<name>A0AAN8NRZ4_POLSC</name>
<dbReference type="Proteomes" id="UP001372834">
    <property type="component" value="Unassembled WGS sequence"/>
</dbReference>
<feature type="domain" description="LIM zinc-binding" evidence="6">
    <location>
        <begin position="338"/>
        <end position="403"/>
    </location>
</feature>
<organism evidence="8 9">
    <name type="scientific">Polyplax serrata</name>
    <name type="common">Common mouse louse</name>
    <dbReference type="NCBI Taxonomy" id="468196"/>
    <lineage>
        <taxon>Eukaryota</taxon>
        <taxon>Metazoa</taxon>
        <taxon>Ecdysozoa</taxon>
        <taxon>Arthropoda</taxon>
        <taxon>Hexapoda</taxon>
        <taxon>Insecta</taxon>
        <taxon>Pterygota</taxon>
        <taxon>Neoptera</taxon>
        <taxon>Paraneoptera</taxon>
        <taxon>Psocodea</taxon>
        <taxon>Troctomorpha</taxon>
        <taxon>Phthiraptera</taxon>
        <taxon>Anoplura</taxon>
        <taxon>Polyplacidae</taxon>
        <taxon>Polyplax</taxon>
    </lineage>
</organism>
<dbReference type="InterPro" id="IPR047120">
    <property type="entry name" value="Pk/Esn/Tes"/>
</dbReference>
<evidence type="ECO:0000256" key="2">
    <source>
        <dbReference type="ARBA" id="ARBA00022737"/>
    </source>
</evidence>
<keyword evidence="2" id="KW-0677">Repeat</keyword>
<dbReference type="PROSITE" id="PS00478">
    <property type="entry name" value="LIM_DOMAIN_1"/>
    <property type="match status" value="1"/>
</dbReference>
<proteinExistence type="predicted"/>
<comment type="caution">
    <text evidence="8">The sequence shown here is derived from an EMBL/GenBank/DDBJ whole genome shotgun (WGS) entry which is preliminary data.</text>
</comment>
<keyword evidence="3 5" id="KW-0862">Zinc</keyword>
<evidence type="ECO:0000256" key="3">
    <source>
        <dbReference type="ARBA" id="ARBA00022833"/>
    </source>
</evidence>
<dbReference type="SMART" id="SM00132">
    <property type="entry name" value="LIM"/>
    <property type="match status" value="1"/>
</dbReference>
<dbReference type="GO" id="GO:0008270">
    <property type="term" value="F:zinc ion binding"/>
    <property type="evidence" value="ECO:0007669"/>
    <property type="project" value="InterPro"/>
</dbReference>
<evidence type="ECO:0000256" key="1">
    <source>
        <dbReference type="ARBA" id="ARBA00022723"/>
    </source>
</evidence>
<dbReference type="PROSITE" id="PS50023">
    <property type="entry name" value="LIM_DOMAIN_2"/>
    <property type="match status" value="1"/>
</dbReference>
<dbReference type="SUPFAM" id="SSF57716">
    <property type="entry name" value="Glucocorticoid receptor-like (DNA-binding domain)"/>
    <property type="match status" value="1"/>
</dbReference>
<evidence type="ECO:0000313" key="9">
    <source>
        <dbReference type="Proteomes" id="UP001372834"/>
    </source>
</evidence>
<dbReference type="PANTHER" id="PTHR24211">
    <property type="entry name" value="LIM DOMAIN-CONTAINING PROTEIN"/>
    <property type="match status" value="1"/>
</dbReference>
<evidence type="ECO:0000256" key="4">
    <source>
        <dbReference type="ARBA" id="ARBA00023038"/>
    </source>
</evidence>
<sequence length="419" mass="48465">MDHLVVGLPVARHEYLEKHNRICRYLHCHKCREFGAKGVSKQWYDHTPDPVTTVDSIQYFTTTKLCVVIKNKIRKWCKLMGTSPARKTYFEVAREKIEAQCPGNRIWQCMRCEITEYMRYKIYSSLERFMYPETIRNTDNDEHIRRARYLETSRSGTCQRKDSLITLHISNELRTKKNTFQPLPTIALALALGLCEQGVKKTCNSCKCPRESHDVYHKEWVNVRNRLGFDSPMDMAKSTSKDKSFNEGYAWVPSGLPSYKISEYFQQIPSSKVPRLGSSGEKYRDKQLILQLPKQDLALAYCKHVENSQQSCYEDFINARNEIALDIGYVKDNISISTECPTCHHFIKPGDLGVIAPKFGEDVVWHPGCFVCTECNEILVDLTYCVHDNLLYCERHYAEQLKPRCAGCDEGSVKITLKH</sequence>
<evidence type="ECO:0000256" key="5">
    <source>
        <dbReference type="PROSITE-ProRule" id="PRU00125"/>
    </source>
</evidence>
<dbReference type="CDD" id="cd09414">
    <property type="entry name" value="LIM1_LIMPETin"/>
    <property type="match status" value="1"/>
</dbReference>
<dbReference type="Pfam" id="PF00412">
    <property type="entry name" value="LIM"/>
    <property type="match status" value="1"/>
</dbReference>
<dbReference type="AlphaFoldDB" id="A0AAN8NRZ4"/>
<dbReference type="PANTHER" id="PTHR24211:SF37">
    <property type="entry name" value="PROTEIN ESPINAS-LIKE PROTEIN"/>
    <property type="match status" value="1"/>
</dbReference>
<reference evidence="8 9" key="1">
    <citation type="submission" date="2023-10" db="EMBL/GenBank/DDBJ databases">
        <title>Genomes of two closely related lineages of the louse Polyplax serrata with different host specificities.</title>
        <authorList>
            <person name="Martinu J."/>
            <person name="Tarabai H."/>
            <person name="Stefka J."/>
            <person name="Hypsa V."/>
        </authorList>
    </citation>
    <scope>NUCLEOTIDE SEQUENCE [LARGE SCALE GENOMIC DNA]</scope>
    <source>
        <strain evidence="8">HR10_N</strain>
    </source>
</reference>